<comment type="similarity">
    <text evidence="1">Belongs to the 4HPPD family.</text>
</comment>
<dbReference type="NCBIfam" id="TIGR01263">
    <property type="entry name" value="4HPPD"/>
    <property type="match status" value="1"/>
</dbReference>
<keyword evidence="3" id="KW-0677">Repeat</keyword>
<comment type="cofactor">
    <cofactor evidence="5">
        <name>Fe cation</name>
        <dbReference type="ChEBI" id="CHEBI:24875"/>
    </cofactor>
    <text evidence="5">Binds 1 Fe cation per subunit.</text>
</comment>
<gene>
    <name evidence="7" type="ORF">NZ35_23975</name>
</gene>
<dbReference type="Pfam" id="PF00903">
    <property type="entry name" value="Glyoxalase"/>
    <property type="match status" value="1"/>
</dbReference>
<feature type="binding site" evidence="5">
    <location>
        <position position="241"/>
    </location>
    <ligand>
        <name>Fe cation</name>
        <dbReference type="ChEBI" id="CHEBI:24875"/>
    </ligand>
</feature>
<dbReference type="Proteomes" id="UP000030564">
    <property type="component" value="Unassembled WGS sequence"/>
</dbReference>
<feature type="binding site" evidence="5">
    <location>
        <position position="320"/>
    </location>
    <ligand>
        <name>Fe cation</name>
        <dbReference type="ChEBI" id="CHEBI:24875"/>
    </ligand>
</feature>
<dbReference type="InterPro" id="IPR029068">
    <property type="entry name" value="Glyas_Bleomycin-R_OHBP_Dase"/>
</dbReference>
<dbReference type="SUPFAM" id="SSF54593">
    <property type="entry name" value="Glyoxalase/Bleomycin resistance protein/Dihydroxybiphenyl dioxygenase"/>
    <property type="match status" value="1"/>
</dbReference>
<feature type="domain" description="VOC" evidence="6">
    <location>
        <begin position="11"/>
        <end position="137"/>
    </location>
</feature>
<evidence type="ECO:0000256" key="5">
    <source>
        <dbReference type="PIRSR" id="PIRSR009283-1"/>
    </source>
</evidence>
<dbReference type="GO" id="GO:0006572">
    <property type="term" value="P:L-tyrosine catabolic process"/>
    <property type="evidence" value="ECO:0007669"/>
    <property type="project" value="TreeGrafter"/>
</dbReference>
<dbReference type="OrthoDB" id="9788468at2"/>
<feature type="binding site" evidence="5">
    <location>
        <position position="161"/>
    </location>
    <ligand>
        <name>Fe cation</name>
        <dbReference type="ChEBI" id="CHEBI:24875"/>
    </ligand>
</feature>
<dbReference type="InterPro" id="IPR004360">
    <property type="entry name" value="Glyas_Fos-R_dOase_dom"/>
</dbReference>
<accession>A0A0A6D7P2</accession>
<dbReference type="CDD" id="cd08342">
    <property type="entry name" value="HPPD_N_like"/>
    <property type="match status" value="1"/>
</dbReference>
<evidence type="ECO:0000256" key="2">
    <source>
        <dbReference type="ARBA" id="ARBA00022723"/>
    </source>
</evidence>
<proteinExistence type="inferred from homology"/>
<dbReference type="Gene3D" id="3.10.180.10">
    <property type="entry name" value="2,3-Dihydroxybiphenyl 1,2-Dioxygenase, domain 1"/>
    <property type="match status" value="2"/>
</dbReference>
<dbReference type="PROSITE" id="PS51819">
    <property type="entry name" value="VOC"/>
    <property type="match status" value="2"/>
</dbReference>
<keyword evidence="4 5" id="KW-0408">Iron</keyword>
<evidence type="ECO:0000313" key="8">
    <source>
        <dbReference type="Proteomes" id="UP000030564"/>
    </source>
</evidence>
<dbReference type="GO" id="GO:0046872">
    <property type="term" value="F:metal ion binding"/>
    <property type="evidence" value="ECO:0007669"/>
    <property type="project" value="UniProtKB-KW"/>
</dbReference>
<evidence type="ECO:0000256" key="3">
    <source>
        <dbReference type="ARBA" id="ARBA00022737"/>
    </source>
</evidence>
<dbReference type="PATRIC" id="fig|587753.9.peg.3994"/>
<evidence type="ECO:0000313" key="7">
    <source>
        <dbReference type="EMBL" id="KHA70752.1"/>
    </source>
</evidence>
<dbReference type="EMBL" id="JSFK01000031">
    <property type="protein sequence ID" value="KHA70752.1"/>
    <property type="molecule type" value="Genomic_DNA"/>
</dbReference>
<organism evidence="7 8">
    <name type="scientific">Pseudomonas chlororaphis</name>
    <dbReference type="NCBI Taxonomy" id="587753"/>
    <lineage>
        <taxon>Bacteria</taxon>
        <taxon>Pseudomonadati</taxon>
        <taxon>Pseudomonadota</taxon>
        <taxon>Gammaproteobacteria</taxon>
        <taxon>Pseudomonadales</taxon>
        <taxon>Pseudomonadaceae</taxon>
        <taxon>Pseudomonas</taxon>
    </lineage>
</organism>
<dbReference type="InterPro" id="IPR005956">
    <property type="entry name" value="4OHPhenylPyrv_dOase"/>
</dbReference>
<dbReference type="GO" id="GO:0003868">
    <property type="term" value="F:4-hydroxyphenylpyruvate dioxygenase activity"/>
    <property type="evidence" value="ECO:0007669"/>
    <property type="project" value="InterPro"/>
</dbReference>
<dbReference type="PANTHER" id="PTHR11959">
    <property type="entry name" value="4-HYDROXYPHENYLPYRUVATE DIOXYGENASE"/>
    <property type="match status" value="1"/>
</dbReference>
<evidence type="ECO:0000256" key="4">
    <source>
        <dbReference type="ARBA" id="ARBA00023004"/>
    </source>
</evidence>
<evidence type="ECO:0000259" key="6">
    <source>
        <dbReference type="PROSITE" id="PS51819"/>
    </source>
</evidence>
<comment type="caution">
    <text evidence="7">The sequence shown here is derived from an EMBL/GenBank/DDBJ whole genome shotgun (WGS) entry which is preliminary data.</text>
</comment>
<keyword evidence="2 5" id="KW-0479">Metal-binding</keyword>
<sequence>MDEALFFDDVSVDHIRLYVHDLESASRTLGEKYGLASCHFDLPACSAQAERSRCFCKEEICIVLTQPLVPSHPGSAFLRQHGEGVADIALAVPDATQAFTLAVLRGAVPNLAVQQKDGIVSASIFGAGNLVHTFVQREAPGHRRLTDASGRTVSGLHAFDHFAVCLQAGDLAATCAFYMLALDFSVLYEEKIVVGKQSMNSKVVQNRSGQVTLTLIEPDLSYEAGQIDNFIQKNNGAGVQHIALRTTNIVKSVQALAEKGVDFLKSPSAYYQQLPERLESLKYDVDKLMALNLLADQDHAGQLYQIFAKPDDPDCHFFFEIIERVGAKTFGSSNIKALYDSVEMSKAS</sequence>
<dbReference type="AlphaFoldDB" id="A0A0A6D7P2"/>
<dbReference type="InterPro" id="IPR041736">
    <property type="entry name" value="4OHPhenylPyrv_dOase_N"/>
</dbReference>
<dbReference type="InterPro" id="IPR037523">
    <property type="entry name" value="VOC_core"/>
</dbReference>
<dbReference type="PIRSF" id="PIRSF009283">
    <property type="entry name" value="HPP_dOase"/>
    <property type="match status" value="1"/>
</dbReference>
<feature type="domain" description="VOC" evidence="6">
    <location>
        <begin position="158"/>
        <end position="309"/>
    </location>
</feature>
<protein>
    <recommendedName>
        <fullName evidence="6">VOC domain-containing protein</fullName>
    </recommendedName>
</protein>
<reference evidence="7 8" key="1">
    <citation type="submission" date="2014-10" db="EMBL/GenBank/DDBJ databases">
        <title>Draft genome sequence of Pseudomonas chlororaphis EA105.</title>
        <authorList>
            <person name="McCully L.M."/>
            <person name="Bitzer A.S."/>
            <person name="Spence C."/>
            <person name="Bais H."/>
            <person name="Silby M.W."/>
        </authorList>
    </citation>
    <scope>NUCLEOTIDE SEQUENCE [LARGE SCALE GENOMIC DNA]</scope>
    <source>
        <strain evidence="7 8">EA105</strain>
    </source>
</reference>
<evidence type="ECO:0000256" key="1">
    <source>
        <dbReference type="ARBA" id="ARBA00005877"/>
    </source>
</evidence>
<name>A0A0A6D7P2_9PSED</name>
<dbReference type="PANTHER" id="PTHR11959:SF1">
    <property type="entry name" value="4-HYDROXYPHENYLPYRUVATE DIOXYGENASE"/>
    <property type="match status" value="1"/>
</dbReference>